<feature type="transmembrane region" description="Helical" evidence="2">
    <location>
        <begin position="37"/>
        <end position="58"/>
    </location>
</feature>
<sequence length="293" mass="33772">MKFNLSFEARILSLICVLGLMRMGVGVYQIFTLQVGLIEQILNYSFILFFLFNLYFALAYRYSKLGVAVFCYVLLLMLSVTWLIRDGLSSNTDAVFMAIMIVFAAISRGKFLVVIVCTVLCVEILILLMWLHFPDLFETLKTNSLNEVLSYQLLLVLVALIVFFMSYEYQGDLDKLAMRNAEIRSKIRELEVENHQIEKNRKQLEQINQELAGKIATRVSHLIKTTGKIAKFIRLSSREISPSLIELKTQIDELSNNKADQGYLDWLKKSGNSLINAFEEVKSSYEERMREII</sequence>
<keyword evidence="1" id="KW-0175">Coiled coil</keyword>
<feature type="transmembrane region" description="Helical" evidence="2">
    <location>
        <begin position="12"/>
        <end position="31"/>
    </location>
</feature>
<protein>
    <submittedName>
        <fullName evidence="3">Uncharacterized protein</fullName>
    </submittedName>
</protein>
<keyword evidence="2" id="KW-1133">Transmembrane helix</keyword>
<organism evidence="3 4">
    <name type="scientific">Reichenbachiella faecimaris</name>
    <dbReference type="NCBI Taxonomy" id="692418"/>
    <lineage>
        <taxon>Bacteria</taxon>
        <taxon>Pseudomonadati</taxon>
        <taxon>Bacteroidota</taxon>
        <taxon>Cytophagia</taxon>
        <taxon>Cytophagales</taxon>
        <taxon>Reichenbachiellaceae</taxon>
        <taxon>Reichenbachiella</taxon>
    </lineage>
</organism>
<feature type="transmembrane region" description="Helical" evidence="2">
    <location>
        <begin position="111"/>
        <end position="131"/>
    </location>
</feature>
<keyword evidence="4" id="KW-1185">Reference proteome</keyword>
<dbReference type="STRING" id="692418.SAMN04488029_0553"/>
<feature type="transmembrane region" description="Helical" evidence="2">
    <location>
        <begin position="65"/>
        <end position="84"/>
    </location>
</feature>
<evidence type="ECO:0000256" key="1">
    <source>
        <dbReference type="SAM" id="Coils"/>
    </source>
</evidence>
<feature type="coiled-coil region" evidence="1">
    <location>
        <begin position="173"/>
        <end position="214"/>
    </location>
</feature>
<dbReference type="AlphaFoldDB" id="A0A1W2G6I2"/>
<reference evidence="3 4" key="1">
    <citation type="submission" date="2017-04" db="EMBL/GenBank/DDBJ databases">
        <authorList>
            <person name="Afonso C.L."/>
            <person name="Miller P.J."/>
            <person name="Scott M.A."/>
            <person name="Spackman E."/>
            <person name="Goraichik I."/>
            <person name="Dimitrov K.M."/>
            <person name="Suarez D.L."/>
            <person name="Swayne D.E."/>
        </authorList>
    </citation>
    <scope>NUCLEOTIDE SEQUENCE [LARGE SCALE GENOMIC DNA]</scope>
    <source>
        <strain evidence="3 4">DSM 26133</strain>
    </source>
</reference>
<dbReference type="RefSeq" id="WP_084370888.1">
    <property type="nucleotide sequence ID" value="NZ_FWYF01000001.1"/>
</dbReference>
<dbReference type="Proteomes" id="UP000192472">
    <property type="component" value="Unassembled WGS sequence"/>
</dbReference>
<keyword evidence="2" id="KW-0812">Transmembrane</keyword>
<evidence type="ECO:0000313" key="4">
    <source>
        <dbReference type="Proteomes" id="UP000192472"/>
    </source>
</evidence>
<feature type="transmembrane region" description="Helical" evidence="2">
    <location>
        <begin position="90"/>
        <end position="106"/>
    </location>
</feature>
<feature type="transmembrane region" description="Helical" evidence="2">
    <location>
        <begin position="151"/>
        <end position="169"/>
    </location>
</feature>
<gene>
    <name evidence="3" type="ORF">SAMN04488029_0553</name>
</gene>
<keyword evidence="2" id="KW-0472">Membrane</keyword>
<accession>A0A1W2G6I2</accession>
<dbReference type="EMBL" id="FWYF01000001">
    <property type="protein sequence ID" value="SMD32211.1"/>
    <property type="molecule type" value="Genomic_DNA"/>
</dbReference>
<proteinExistence type="predicted"/>
<name>A0A1W2G6I2_REIFA</name>
<evidence type="ECO:0000256" key="2">
    <source>
        <dbReference type="SAM" id="Phobius"/>
    </source>
</evidence>
<evidence type="ECO:0000313" key="3">
    <source>
        <dbReference type="EMBL" id="SMD32211.1"/>
    </source>
</evidence>